<dbReference type="Gene3D" id="1.10.10.60">
    <property type="entry name" value="Homeodomain-like"/>
    <property type="match status" value="2"/>
</dbReference>
<dbReference type="InterPro" id="IPR018060">
    <property type="entry name" value="HTH_AraC"/>
</dbReference>
<keyword evidence="3" id="KW-0804">Transcription</keyword>
<dbReference type="InterPro" id="IPR009057">
    <property type="entry name" value="Homeodomain-like_sf"/>
</dbReference>
<proteinExistence type="predicted"/>
<dbReference type="InterPro" id="IPR020449">
    <property type="entry name" value="Tscrpt_reg_AraC-type_HTH"/>
</dbReference>
<evidence type="ECO:0000313" key="6">
    <source>
        <dbReference type="Proteomes" id="UP000245412"/>
    </source>
</evidence>
<reference evidence="5 6" key="1">
    <citation type="submission" date="2018-05" db="EMBL/GenBank/DDBJ databases">
        <authorList>
            <person name="Goeker M."/>
            <person name="Huntemann M."/>
            <person name="Clum A."/>
            <person name="Pillay M."/>
            <person name="Palaniappan K."/>
            <person name="Varghese N."/>
            <person name="Mikhailova N."/>
            <person name="Stamatis D."/>
            <person name="Reddy T."/>
            <person name="Daum C."/>
            <person name="Shapiro N."/>
            <person name="Ivanova N."/>
            <person name="Kyrpides N."/>
            <person name="Woyke T."/>
        </authorList>
    </citation>
    <scope>NUCLEOTIDE SEQUENCE [LARGE SCALE GENOMIC DNA]</scope>
    <source>
        <strain evidence="5 6">DSM 26524</strain>
    </source>
</reference>
<evidence type="ECO:0000259" key="4">
    <source>
        <dbReference type="PROSITE" id="PS01124"/>
    </source>
</evidence>
<keyword evidence="1" id="KW-0805">Transcription regulation</keyword>
<evidence type="ECO:0000256" key="1">
    <source>
        <dbReference type="ARBA" id="ARBA00023015"/>
    </source>
</evidence>
<dbReference type="PANTHER" id="PTHR43280">
    <property type="entry name" value="ARAC-FAMILY TRANSCRIPTIONAL REGULATOR"/>
    <property type="match status" value="1"/>
</dbReference>
<dbReference type="Proteomes" id="UP000245412">
    <property type="component" value="Unassembled WGS sequence"/>
</dbReference>
<dbReference type="SMART" id="SM00342">
    <property type="entry name" value="HTH_ARAC"/>
    <property type="match status" value="1"/>
</dbReference>
<gene>
    <name evidence="5" type="ORF">C7383_106169</name>
</gene>
<dbReference type="EMBL" id="QGGY01000006">
    <property type="protein sequence ID" value="PWJ75599.1"/>
    <property type="molecule type" value="Genomic_DNA"/>
</dbReference>
<evidence type="ECO:0000256" key="3">
    <source>
        <dbReference type="ARBA" id="ARBA00023163"/>
    </source>
</evidence>
<dbReference type="GO" id="GO:0003700">
    <property type="term" value="F:DNA-binding transcription factor activity"/>
    <property type="evidence" value="ECO:0007669"/>
    <property type="project" value="InterPro"/>
</dbReference>
<dbReference type="SUPFAM" id="SSF46689">
    <property type="entry name" value="Homeodomain-like"/>
    <property type="match status" value="2"/>
</dbReference>
<comment type="caution">
    <text evidence="5">The sequence shown here is derived from an EMBL/GenBank/DDBJ whole genome shotgun (WGS) entry which is preliminary data.</text>
</comment>
<dbReference type="RefSeq" id="WP_109626531.1">
    <property type="nucleotide sequence ID" value="NZ_JANKBI010000004.1"/>
</dbReference>
<feature type="domain" description="HTH araC/xylS-type" evidence="4">
    <location>
        <begin position="196"/>
        <end position="294"/>
    </location>
</feature>
<evidence type="ECO:0000256" key="2">
    <source>
        <dbReference type="ARBA" id="ARBA00023125"/>
    </source>
</evidence>
<dbReference type="PRINTS" id="PR00032">
    <property type="entry name" value="HTHARAC"/>
</dbReference>
<dbReference type="PANTHER" id="PTHR43280:SF2">
    <property type="entry name" value="HTH-TYPE TRANSCRIPTIONAL REGULATOR EXSA"/>
    <property type="match status" value="1"/>
</dbReference>
<keyword evidence="2" id="KW-0238">DNA-binding</keyword>
<organism evidence="5 6">
    <name type="scientific">Murimonas intestini</name>
    <dbReference type="NCBI Taxonomy" id="1337051"/>
    <lineage>
        <taxon>Bacteria</taxon>
        <taxon>Bacillati</taxon>
        <taxon>Bacillota</taxon>
        <taxon>Clostridia</taxon>
        <taxon>Lachnospirales</taxon>
        <taxon>Lachnospiraceae</taxon>
        <taxon>Murimonas</taxon>
    </lineage>
</organism>
<name>A0AB73T3T5_9FIRM</name>
<keyword evidence="6" id="KW-1185">Reference proteome</keyword>
<evidence type="ECO:0000313" key="5">
    <source>
        <dbReference type="EMBL" id="PWJ75599.1"/>
    </source>
</evidence>
<dbReference type="PROSITE" id="PS01124">
    <property type="entry name" value="HTH_ARAC_FAMILY_2"/>
    <property type="match status" value="1"/>
</dbReference>
<protein>
    <submittedName>
        <fullName evidence="5">AraC family transcriptional regulator</fullName>
    </submittedName>
</protein>
<dbReference type="InterPro" id="IPR037923">
    <property type="entry name" value="HTH-like"/>
</dbReference>
<dbReference type="AlphaFoldDB" id="A0AB73T3T5"/>
<dbReference type="SUPFAM" id="SSF51215">
    <property type="entry name" value="Regulatory protein AraC"/>
    <property type="match status" value="1"/>
</dbReference>
<dbReference type="GO" id="GO:0043565">
    <property type="term" value="F:sequence-specific DNA binding"/>
    <property type="evidence" value="ECO:0007669"/>
    <property type="project" value="InterPro"/>
</dbReference>
<accession>A0AB73T3T5</accession>
<dbReference type="Pfam" id="PF12833">
    <property type="entry name" value="HTH_18"/>
    <property type="match status" value="1"/>
</dbReference>
<sequence>MEYITIATPPYPFFIYSGDALYRPGDFHRRRSGLGCFDLLFVEKGELFMTDGPFSYHLKKNDMLILHPDRTHWGHKPCQTTSYFHWLHFYSTESYEYTDTISRNPQLPGREFRFYRVATSTLLLPSQMHFSEPDASKFISLLQSLESLSINRYQQSAMVEKKLVNNNALQNQLLFAELLMMLNLSKEVSGGNEIASLAMQYLKSHYAREISLAEVAAAVNCHSSHLIRCFKKAYQMTPNEMLNSIRMQQAKMLLESSGLSCSEIAAQTGYSSASYFSKLFKKHFGMSPQEYRNSN</sequence>